<evidence type="ECO:0000256" key="7">
    <source>
        <dbReference type="ARBA" id="ARBA00023136"/>
    </source>
</evidence>
<evidence type="ECO:0000259" key="9">
    <source>
        <dbReference type="Pfam" id="PF01699"/>
    </source>
</evidence>
<dbReference type="GO" id="GO:0005432">
    <property type="term" value="F:calcium:sodium antiporter activity"/>
    <property type="evidence" value="ECO:0007669"/>
    <property type="project" value="TreeGrafter"/>
</dbReference>
<reference evidence="10 11" key="1">
    <citation type="submission" date="2014-03" db="EMBL/GenBank/DDBJ databases">
        <title>Draft genome of the hookworm Oesophagostomum dentatum.</title>
        <authorList>
            <person name="Mitreva M."/>
        </authorList>
    </citation>
    <scope>NUCLEOTIDE SEQUENCE [LARGE SCALE GENOMIC DNA]</scope>
    <source>
        <strain evidence="10 11">OD-Hann</strain>
    </source>
</reference>
<dbReference type="InterPro" id="IPR004837">
    <property type="entry name" value="NaCa_Exmemb"/>
</dbReference>
<keyword evidence="7 8" id="KW-0472">Membrane</keyword>
<evidence type="ECO:0000256" key="4">
    <source>
        <dbReference type="ARBA" id="ARBA00022568"/>
    </source>
</evidence>
<dbReference type="GO" id="GO:0016020">
    <property type="term" value="C:membrane"/>
    <property type="evidence" value="ECO:0007669"/>
    <property type="project" value="UniProtKB-SubCell"/>
</dbReference>
<evidence type="ECO:0000313" key="11">
    <source>
        <dbReference type="Proteomes" id="UP000053660"/>
    </source>
</evidence>
<dbReference type="EMBL" id="KN556232">
    <property type="protein sequence ID" value="KHJ88234.1"/>
    <property type="molecule type" value="Genomic_DNA"/>
</dbReference>
<keyword evidence="4" id="KW-0109">Calcium transport</keyword>
<keyword evidence="3" id="KW-0050">Antiport</keyword>
<keyword evidence="11" id="KW-1185">Reference proteome</keyword>
<dbReference type="Gene3D" id="1.20.1420.30">
    <property type="entry name" value="NCX, central ion-binding region"/>
    <property type="match status" value="1"/>
</dbReference>
<dbReference type="GO" id="GO:0006874">
    <property type="term" value="P:intracellular calcium ion homeostasis"/>
    <property type="evidence" value="ECO:0007669"/>
    <property type="project" value="TreeGrafter"/>
</dbReference>
<dbReference type="PANTHER" id="PTHR12266">
    <property type="entry name" value="NA+/CA2+ K+ INDEPENDENT EXCHANGER"/>
    <property type="match status" value="1"/>
</dbReference>
<dbReference type="OrthoDB" id="407410at2759"/>
<feature type="transmembrane region" description="Helical" evidence="8">
    <location>
        <begin position="39"/>
        <end position="60"/>
    </location>
</feature>
<name>A0A0B1STG0_OESDE</name>
<evidence type="ECO:0000256" key="5">
    <source>
        <dbReference type="ARBA" id="ARBA00022692"/>
    </source>
</evidence>
<dbReference type="InterPro" id="IPR044880">
    <property type="entry name" value="NCX_ion-bd_dom_sf"/>
</dbReference>
<dbReference type="InterPro" id="IPR051359">
    <property type="entry name" value="CaCA_antiporter"/>
</dbReference>
<sequence>MAMAAAIGGPLFNLLIGFGLPFLIAKANGRTVTIELNPTYRILLLFLGISLSTTLIACFVQRFYLRRPYAFVLISIYLAFITMIIFTETGLVVWN</sequence>
<keyword evidence="6 8" id="KW-1133">Transmembrane helix</keyword>
<comment type="subcellular location">
    <subcellularLocation>
        <location evidence="1">Membrane</location>
        <topology evidence="1">Multi-pass membrane protein</topology>
    </subcellularLocation>
</comment>
<keyword evidence="4" id="KW-0406">Ion transport</keyword>
<evidence type="ECO:0000256" key="3">
    <source>
        <dbReference type="ARBA" id="ARBA00022449"/>
    </source>
</evidence>
<evidence type="ECO:0000313" key="10">
    <source>
        <dbReference type="EMBL" id="KHJ88234.1"/>
    </source>
</evidence>
<proteinExistence type="predicted"/>
<feature type="transmembrane region" description="Helical" evidence="8">
    <location>
        <begin position="72"/>
        <end position="94"/>
    </location>
</feature>
<organism evidence="10 11">
    <name type="scientific">Oesophagostomum dentatum</name>
    <name type="common">Nodular worm</name>
    <dbReference type="NCBI Taxonomy" id="61180"/>
    <lineage>
        <taxon>Eukaryota</taxon>
        <taxon>Metazoa</taxon>
        <taxon>Ecdysozoa</taxon>
        <taxon>Nematoda</taxon>
        <taxon>Chromadorea</taxon>
        <taxon>Rhabditida</taxon>
        <taxon>Rhabditina</taxon>
        <taxon>Rhabditomorpha</taxon>
        <taxon>Strongyloidea</taxon>
        <taxon>Strongylidae</taxon>
        <taxon>Oesophagostomum</taxon>
    </lineage>
</organism>
<dbReference type="AlphaFoldDB" id="A0A0B1STG0"/>
<accession>A0A0B1STG0</accession>
<dbReference type="Pfam" id="PF01699">
    <property type="entry name" value="Na_Ca_ex"/>
    <property type="match status" value="1"/>
</dbReference>
<dbReference type="PANTHER" id="PTHR12266:SF0">
    <property type="entry name" value="MITOCHONDRIAL SODIUM_CALCIUM EXCHANGER PROTEIN"/>
    <property type="match status" value="1"/>
</dbReference>
<dbReference type="Proteomes" id="UP000053660">
    <property type="component" value="Unassembled WGS sequence"/>
</dbReference>
<protein>
    <recommendedName>
        <fullName evidence="9">Sodium/calcium exchanger membrane region domain-containing protein</fullName>
    </recommendedName>
</protein>
<feature type="domain" description="Sodium/calcium exchanger membrane region" evidence="9">
    <location>
        <begin position="1"/>
        <end position="85"/>
    </location>
</feature>
<keyword evidence="4" id="KW-0106">Calcium</keyword>
<evidence type="ECO:0000256" key="6">
    <source>
        <dbReference type="ARBA" id="ARBA00022989"/>
    </source>
</evidence>
<evidence type="ECO:0000256" key="8">
    <source>
        <dbReference type="SAM" id="Phobius"/>
    </source>
</evidence>
<evidence type="ECO:0000256" key="2">
    <source>
        <dbReference type="ARBA" id="ARBA00022448"/>
    </source>
</evidence>
<keyword evidence="5 8" id="KW-0812">Transmembrane</keyword>
<gene>
    <name evidence="10" type="ORF">OESDEN_11975</name>
</gene>
<evidence type="ECO:0000256" key="1">
    <source>
        <dbReference type="ARBA" id="ARBA00004141"/>
    </source>
</evidence>
<keyword evidence="2" id="KW-0813">Transport</keyword>